<feature type="signal peptide" evidence="5">
    <location>
        <begin position="1"/>
        <end position="19"/>
    </location>
</feature>
<dbReference type="PROSITE" id="PS00524">
    <property type="entry name" value="SMB_1"/>
    <property type="match status" value="1"/>
</dbReference>
<feature type="region of interest" description="Disordered" evidence="3">
    <location>
        <begin position="411"/>
        <end position="506"/>
    </location>
</feature>
<keyword evidence="4" id="KW-0812">Transmembrane</keyword>
<dbReference type="SMART" id="SM00137">
    <property type="entry name" value="MAM"/>
    <property type="match status" value="1"/>
</dbReference>
<dbReference type="InterPro" id="IPR001212">
    <property type="entry name" value="Somatomedin_B_dom"/>
</dbReference>
<dbReference type="CDD" id="cd00033">
    <property type="entry name" value="CCP"/>
    <property type="match status" value="2"/>
</dbReference>
<evidence type="ECO:0000256" key="2">
    <source>
        <dbReference type="PROSITE-ProRule" id="PRU00302"/>
    </source>
</evidence>
<proteinExistence type="predicted"/>
<dbReference type="Pfam" id="PF00084">
    <property type="entry name" value="Sushi"/>
    <property type="match status" value="2"/>
</dbReference>
<feature type="domain" description="MAM" evidence="6">
    <location>
        <begin position="141"/>
        <end position="308"/>
    </location>
</feature>
<dbReference type="InterPro" id="IPR000436">
    <property type="entry name" value="Sushi_SCR_CCP_dom"/>
</dbReference>
<evidence type="ECO:0000313" key="10">
    <source>
        <dbReference type="Proteomes" id="UP001497644"/>
    </source>
</evidence>
<evidence type="ECO:0000313" key="9">
    <source>
        <dbReference type="EMBL" id="CAL1675905.1"/>
    </source>
</evidence>
<dbReference type="Gene3D" id="2.10.70.10">
    <property type="entry name" value="Complement Module, domain 1"/>
    <property type="match status" value="2"/>
</dbReference>
<dbReference type="InterPro" id="IPR051560">
    <property type="entry name" value="MAM_domain-containing"/>
</dbReference>
<protein>
    <submittedName>
        <fullName evidence="9">Uncharacterized protein</fullName>
    </submittedName>
</protein>
<dbReference type="InterPro" id="IPR035976">
    <property type="entry name" value="Sushi/SCR/CCP_sf"/>
</dbReference>
<feature type="compositionally biased region" description="Polar residues" evidence="3">
    <location>
        <begin position="443"/>
        <end position="459"/>
    </location>
</feature>
<feature type="compositionally biased region" description="Basic and acidic residues" evidence="3">
    <location>
        <begin position="487"/>
        <end position="506"/>
    </location>
</feature>
<evidence type="ECO:0000259" key="7">
    <source>
        <dbReference type="PROSITE" id="PS50923"/>
    </source>
</evidence>
<dbReference type="PROSITE" id="PS50060">
    <property type="entry name" value="MAM_2"/>
    <property type="match status" value="1"/>
</dbReference>
<feature type="domain" description="Sushi" evidence="7">
    <location>
        <begin position="26"/>
        <end position="79"/>
    </location>
</feature>
<dbReference type="Gene3D" id="2.60.120.200">
    <property type="match status" value="1"/>
</dbReference>
<name>A0AAV2N991_9HYME</name>
<dbReference type="PROSITE" id="PS50958">
    <property type="entry name" value="SMB_2"/>
    <property type="match status" value="1"/>
</dbReference>
<sequence length="578" mass="64289">MKCPSIILLLFVFFGQCIVCSWQVQIRCPVMRLNNGKIRVRARGRIVRFNCLDGFTLVGNKYSTCVRGQWDTPTPVCVNAECHPPPAPAHSLMAQKLEGAILMFFCEPGYTLIGNAEIYCDGVQWNGTIPYCRDAKALAPTKCDFESTDLCWWEQDPQHDFDWKRHNFETPSLHIGTGPTHDHTLGAGNDGHYLYIEASGRLVNDTARIISPLYNSSLTESGCFSFWYHMYGATIGSLNIYFKQENATSRLMFTKSGNQGNQWFHGIFELPKTNISFQIIIEGVRGSSYVSDIAIDDIAILQGDECIVKNESTSVTVGDDDQVEIVNAQQTCRDRCVFSSTISPPISFDASFNSSFGPESCLCTIDCAERSICCPDYAEYCILGYSTIMTVSDDIMRSLDNNTTISPVRNSTLTGFSMNPKDNIDPGISNSSTSTTTRRSIVTMKTTVKAQTKNSSRATTPVKPMKQAETKETPFEPKTTLTTKYIEPQDRSDLHVEQNPEKKKHGGGIEREMIIAIGATLVVLSVALTITIIVIRRRKSYKRGASGSALSEDSDVRFLTSDEILDFNLARPTDNDEM</sequence>
<dbReference type="CDD" id="cd06263">
    <property type="entry name" value="MAM"/>
    <property type="match status" value="1"/>
</dbReference>
<feature type="compositionally biased region" description="Basic and acidic residues" evidence="3">
    <location>
        <begin position="466"/>
        <end position="475"/>
    </location>
</feature>
<reference evidence="9" key="1">
    <citation type="submission" date="2024-04" db="EMBL/GenBank/DDBJ databases">
        <authorList>
            <consortium name="Molecular Ecology Group"/>
        </authorList>
    </citation>
    <scope>NUCLEOTIDE SEQUENCE</scope>
</reference>
<evidence type="ECO:0000259" key="6">
    <source>
        <dbReference type="PROSITE" id="PS50060"/>
    </source>
</evidence>
<organism evidence="9 10">
    <name type="scientific">Lasius platythorax</name>
    <dbReference type="NCBI Taxonomy" id="488582"/>
    <lineage>
        <taxon>Eukaryota</taxon>
        <taxon>Metazoa</taxon>
        <taxon>Ecdysozoa</taxon>
        <taxon>Arthropoda</taxon>
        <taxon>Hexapoda</taxon>
        <taxon>Insecta</taxon>
        <taxon>Pterygota</taxon>
        <taxon>Neoptera</taxon>
        <taxon>Endopterygota</taxon>
        <taxon>Hymenoptera</taxon>
        <taxon>Apocrita</taxon>
        <taxon>Aculeata</taxon>
        <taxon>Formicoidea</taxon>
        <taxon>Formicidae</taxon>
        <taxon>Formicinae</taxon>
        <taxon>Lasius</taxon>
        <taxon>Lasius</taxon>
    </lineage>
</organism>
<feature type="domain" description="Sushi" evidence="7">
    <location>
        <begin position="80"/>
        <end position="134"/>
    </location>
</feature>
<comment type="caution">
    <text evidence="2">Lacks conserved residue(s) required for the propagation of feature annotation.</text>
</comment>
<evidence type="ECO:0000259" key="8">
    <source>
        <dbReference type="PROSITE" id="PS50958"/>
    </source>
</evidence>
<keyword evidence="4" id="KW-0472">Membrane</keyword>
<dbReference type="Proteomes" id="UP001497644">
    <property type="component" value="Chromosome 11"/>
</dbReference>
<keyword evidence="5" id="KW-0732">Signal</keyword>
<dbReference type="PANTHER" id="PTHR23282:SF101">
    <property type="entry name" value="MAM DOMAIN-CONTAINING PROTEIN"/>
    <property type="match status" value="1"/>
</dbReference>
<dbReference type="PANTHER" id="PTHR23282">
    <property type="entry name" value="APICAL ENDOSOMAL GLYCOPROTEIN PRECURSOR"/>
    <property type="match status" value="1"/>
</dbReference>
<feature type="transmembrane region" description="Helical" evidence="4">
    <location>
        <begin position="513"/>
        <end position="535"/>
    </location>
</feature>
<dbReference type="InterPro" id="IPR000998">
    <property type="entry name" value="MAM_dom"/>
</dbReference>
<evidence type="ECO:0000256" key="3">
    <source>
        <dbReference type="SAM" id="MobiDB-lite"/>
    </source>
</evidence>
<dbReference type="GO" id="GO:0016020">
    <property type="term" value="C:membrane"/>
    <property type="evidence" value="ECO:0007669"/>
    <property type="project" value="InterPro"/>
</dbReference>
<dbReference type="SMART" id="SM00032">
    <property type="entry name" value="CCP"/>
    <property type="match status" value="2"/>
</dbReference>
<dbReference type="PROSITE" id="PS50923">
    <property type="entry name" value="SUSHI"/>
    <property type="match status" value="2"/>
</dbReference>
<dbReference type="SUPFAM" id="SSF49899">
    <property type="entry name" value="Concanavalin A-like lectins/glucanases"/>
    <property type="match status" value="1"/>
</dbReference>
<keyword evidence="4" id="KW-1133">Transmembrane helix</keyword>
<dbReference type="Pfam" id="PF00629">
    <property type="entry name" value="MAM"/>
    <property type="match status" value="1"/>
</dbReference>
<feature type="domain" description="SMB" evidence="8">
    <location>
        <begin position="328"/>
        <end position="387"/>
    </location>
</feature>
<evidence type="ECO:0000256" key="1">
    <source>
        <dbReference type="ARBA" id="ARBA00023157"/>
    </source>
</evidence>
<dbReference type="SUPFAM" id="SSF57535">
    <property type="entry name" value="Complement control module/SCR domain"/>
    <property type="match status" value="2"/>
</dbReference>
<keyword evidence="2" id="KW-0768">Sushi</keyword>
<evidence type="ECO:0000256" key="4">
    <source>
        <dbReference type="SAM" id="Phobius"/>
    </source>
</evidence>
<accession>A0AAV2N991</accession>
<dbReference type="AlphaFoldDB" id="A0AAV2N991"/>
<evidence type="ECO:0000256" key="5">
    <source>
        <dbReference type="SAM" id="SignalP"/>
    </source>
</evidence>
<keyword evidence="10" id="KW-1185">Reference proteome</keyword>
<feature type="compositionally biased region" description="Low complexity" evidence="3">
    <location>
        <begin position="431"/>
        <end position="440"/>
    </location>
</feature>
<dbReference type="EMBL" id="OZ034834">
    <property type="protein sequence ID" value="CAL1675905.1"/>
    <property type="molecule type" value="Genomic_DNA"/>
</dbReference>
<gene>
    <name evidence="9" type="ORF">LPLAT_LOCUS2195</name>
</gene>
<dbReference type="InterPro" id="IPR013320">
    <property type="entry name" value="ConA-like_dom_sf"/>
</dbReference>
<keyword evidence="1" id="KW-1015">Disulfide bond</keyword>
<feature type="chain" id="PRO_5043427384" evidence="5">
    <location>
        <begin position="20"/>
        <end position="578"/>
    </location>
</feature>